<dbReference type="InterPro" id="IPR050194">
    <property type="entry name" value="Glycosyltransferase_grp1"/>
</dbReference>
<reference evidence="3 4" key="1">
    <citation type="submission" date="2022-04" db="EMBL/GenBank/DDBJ databases">
        <title>Gracilibacillus sp. isolated from saltern.</title>
        <authorList>
            <person name="Won M."/>
            <person name="Lee C.-M."/>
            <person name="Woen H.-Y."/>
            <person name="Kwon S.-W."/>
        </authorList>
    </citation>
    <scope>NUCLEOTIDE SEQUENCE [LARGE SCALE GENOMIC DNA]</scope>
    <source>
        <strain evidence="3 4">SSPM10-3</strain>
    </source>
</reference>
<dbReference type="PANTHER" id="PTHR45947">
    <property type="entry name" value="SULFOQUINOVOSYL TRANSFERASE SQD2"/>
    <property type="match status" value="1"/>
</dbReference>
<keyword evidence="4" id="KW-1185">Reference proteome</keyword>
<feature type="domain" description="Glycosyl transferase family 1" evidence="1">
    <location>
        <begin position="218"/>
        <end position="381"/>
    </location>
</feature>
<dbReference type="Pfam" id="PF13439">
    <property type="entry name" value="Glyco_transf_4"/>
    <property type="match status" value="1"/>
</dbReference>
<dbReference type="EMBL" id="CP095071">
    <property type="protein sequence ID" value="UOQ84884.1"/>
    <property type="molecule type" value="Genomic_DNA"/>
</dbReference>
<feature type="domain" description="Glycosyltransferase subfamily 4-like N-terminal" evidence="2">
    <location>
        <begin position="14"/>
        <end position="209"/>
    </location>
</feature>
<dbReference type="InterPro" id="IPR028098">
    <property type="entry name" value="Glyco_trans_4-like_N"/>
</dbReference>
<evidence type="ECO:0000313" key="4">
    <source>
        <dbReference type="Proteomes" id="UP000831537"/>
    </source>
</evidence>
<dbReference type="Gene3D" id="3.40.50.2000">
    <property type="entry name" value="Glycogen Phosphorylase B"/>
    <property type="match status" value="2"/>
</dbReference>
<proteinExistence type="predicted"/>
<accession>A0ABY4GKZ1</accession>
<dbReference type="Proteomes" id="UP000831537">
    <property type="component" value="Chromosome"/>
</dbReference>
<name>A0ABY4GKZ1_9BACI</name>
<evidence type="ECO:0000259" key="2">
    <source>
        <dbReference type="Pfam" id="PF13439"/>
    </source>
</evidence>
<dbReference type="RefSeq" id="WP_244743347.1">
    <property type="nucleotide sequence ID" value="NZ_CP095071.1"/>
</dbReference>
<organism evidence="3 4">
    <name type="scientific">Gracilibacillus salinarum</name>
    <dbReference type="NCBI Taxonomy" id="2932255"/>
    <lineage>
        <taxon>Bacteria</taxon>
        <taxon>Bacillati</taxon>
        <taxon>Bacillota</taxon>
        <taxon>Bacilli</taxon>
        <taxon>Bacillales</taxon>
        <taxon>Bacillaceae</taxon>
        <taxon>Gracilibacillus</taxon>
    </lineage>
</organism>
<dbReference type="CDD" id="cd03801">
    <property type="entry name" value="GT4_PimA-like"/>
    <property type="match status" value="1"/>
</dbReference>
<dbReference type="Pfam" id="PF00534">
    <property type="entry name" value="Glycos_transf_1"/>
    <property type="match status" value="1"/>
</dbReference>
<dbReference type="InterPro" id="IPR001296">
    <property type="entry name" value="Glyco_trans_1"/>
</dbReference>
<gene>
    <name evidence="3" type="ORF">MUN87_19890</name>
</gene>
<evidence type="ECO:0000259" key="1">
    <source>
        <dbReference type="Pfam" id="PF00534"/>
    </source>
</evidence>
<protein>
    <submittedName>
        <fullName evidence="3">Glycosyltransferase family 4 protein</fullName>
    </submittedName>
</protein>
<evidence type="ECO:0000313" key="3">
    <source>
        <dbReference type="EMBL" id="UOQ84884.1"/>
    </source>
</evidence>
<dbReference type="PANTHER" id="PTHR45947:SF3">
    <property type="entry name" value="SULFOQUINOVOSYL TRANSFERASE SQD2"/>
    <property type="match status" value="1"/>
</dbReference>
<sequence length="412" mass="48012">MKILLATFWAVPHVGGVWNYMMQLRDRYEQQGHQVDLMGFNEGNTIVHIWNQQRKVEKNAIEDEIETEFANRKKQLPVIQQDPYVRYYELHRCIYEIAARKLDITHYDLIHTQDVISSACINRIRPRTIPQVSSIHGSAAEELKDAVTRIFKSPTAEIACRYFDEMEREGAMAAEYTIVANHWLKRIFMKEYQVPKNKLRVLHYGYDIDSFIRKMAIKSEIDRPVDQKLILFTGRIIEKKGVYDLVEALHLLKKKNDNWICWIVGDGPDRNNVQEKVKQYDLQEEIHFFGNRQDIPYLLSLADIYVLPSQLDNQPLSIIEAQLAGKAIITSDAGGLPEMVKDGKTGLIANTGNPQHLCEQLKRLLEDSLLTEHLGKNVKEWALKHWRMDKAIKKVFRIYQEAIKKRAHTHPE</sequence>
<dbReference type="SUPFAM" id="SSF53756">
    <property type="entry name" value="UDP-Glycosyltransferase/glycogen phosphorylase"/>
    <property type="match status" value="1"/>
</dbReference>